<evidence type="ECO:0000256" key="1">
    <source>
        <dbReference type="SAM" id="SignalP"/>
    </source>
</evidence>
<feature type="signal peptide" evidence="1">
    <location>
        <begin position="1"/>
        <end position="21"/>
    </location>
</feature>
<feature type="chain" id="PRO_5045617699" description="Tail fiber protein" evidence="1">
    <location>
        <begin position="22"/>
        <end position="326"/>
    </location>
</feature>
<evidence type="ECO:0008006" key="4">
    <source>
        <dbReference type="Google" id="ProtNLM"/>
    </source>
</evidence>
<accession>A0ABX0JJU0</accession>
<keyword evidence="3" id="KW-1185">Reference proteome</keyword>
<evidence type="ECO:0000313" key="3">
    <source>
        <dbReference type="Proteomes" id="UP000635278"/>
    </source>
</evidence>
<gene>
    <name evidence="2" type="ORF">GOB93_03375</name>
</gene>
<reference evidence="2 3" key="1">
    <citation type="journal article" date="2020" name="Int. J. Syst. Evol. Microbiol.">
        <title>Novel acetic acid bacteria from cider fermentations: Acetobacter conturbans sp. nov. and Acetobacter fallax sp. nov.</title>
        <authorList>
            <person name="Sombolestani A.S."/>
            <person name="Cleenwerck I."/>
            <person name="Cnockaert M."/>
            <person name="Borremans W."/>
            <person name="Wieme A.D."/>
            <person name="De Vuyst L."/>
            <person name="Vandamme P."/>
        </authorList>
    </citation>
    <scope>NUCLEOTIDE SEQUENCE [LARGE SCALE GENOMIC DNA]</scope>
    <source>
        <strain evidence="2 3">LMG 30640</strain>
    </source>
</reference>
<dbReference type="RefSeq" id="WP_173582120.1">
    <property type="nucleotide sequence ID" value="NZ_WOTB01000003.1"/>
</dbReference>
<sequence length="326" mass="31909">MRRIAAIMLASAALISGTALAQSTSSYEVSGLPSAGAFQAGDAVPMSRKVAGVSTPYQFDPSVAFANATDPKAWHLTSDLAAALVTPTGGTQVLLGAELTAILQQVATAQAAANAAQTAAMAALTTTTGDARYVKAGGDVSTNTVTSGGVTTTLAALAAEVAAGSSGGTVTGITQAEADARYWQLTSNLSGATVTYAGGSTTLGAALSAAAASGSGGSGGTATVPVTTTASPGASYAIAFPASGSVAYDITPSEAMALTLSGGTVGQEQRVTVVIRQGATGYPVTLPPNVIWASTTPVISTTAYQATILTFYTDDGGVTIFGKAGF</sequence>
<evidence type="ECO:0000313" key="2">
    <source>
        <dbReference type="EMBL" id="NHN83681.1"/>
    </source>
</evidence>
<keyword evidence="1" id="KW-0732">Signal</keyword>
<proteinExistence type="predicted"/>
<dbReference type="Proteomes" id="UP000635278">
    <property type="component" value="Unassembled WGS sequence"/>
</dbReference>
<comment type="caution">
    <text evidence="2">The sequence shown here is derived from an EMBL/GenBank/DDBJ whole genome shotgun (WGS) entry which is preliminary data.</text>
</comment>
<protein>
    <recommendedName>
        <fullName evidence="4">Tail fiber protein</fullName>
    </recommendedName>
</protein>
<dbReference type="EMBL" id="WOTB01000003">
    <property type="protein sequence ID" value="NHN83681.1"/>
    <property type="molecule type" value="Genomic_DNA"/>
</dbReference>
<organism evidence="2 3">
    <name type="scientific">Acetobacter musti</name>
    <dbReference type="NCBI Taxonomy" id="864732"/>
    <lineage>
        <taxon>Bacteria</taxon>
        <taxon>Pseudomonadati</taxon>
        <taxon>Pseudomonadota</taxon>
        <taxon>Alphaproteobacteria</taxon>
        <taxon>Acetobacterales</taxon>
        <taxon>Acetobacteraceae</taxon>
        <taxon>Acetobacter</taxon>
    </lineage>
</organism>
<name>A0ABX0JJU0_9PROT</name>